<evidence type="ECO:0000256" key="2">
    <source>
        <dbReference type="ARBA" id="ARBA00037999"/>
    </source>
</evidence>
<accession>A0A7S8J016</accession>
<dbReference type="KEGG" id="nkf:Nkreftii_002622"/>
<dbReference type="Gene3D" id="3.40.640.10">
    <property type="entry name" value="Type I PLP-dependent aspartate aminotransferase-like (Major domain)"/>
    <property type="match status" value="1"/>
</dbReference>
<dbReference type="PANTHER" id="PTHR30244">
    <property type="entry name" value="TRANSAMINASE"/>
    <property type="match status" value="1"/>
</dbReference>
<dbReference type="SUPFAM" id="SSF53383">
    <property type="entry name" value="PLP-dependent transferases"/>
    <property type="match status" value="1"/>
</dbReference>
<evidence type="ECO:0000256" key="4">
    <source>
        <dbReference type="PIRSR" id="PIRSR000390-2"/>
    </source>
</evidence>
<evidence type="ECO:0000256" key="3">
    <source>
        <dbReference type="PIRSR" id="PIRSR000390-1"/>
    </source>
</evidence>
<dbReference type="EMBL" id="CP047423">
    <property type="protein sequence ID" value="QPD04848.1"/>
    <property type="molecule type" value="Genomic_DNA"/>
</dbReference>
<feature type="modified residue" description="N6-(pyridoxal phosphate)lysine" evidence="4">
    <location>
        <position position="201"/>
    </location>
</feature>
<dbReference type="InterPro" id="IPR000653">
    <property type="entry name" value="DegT/StrS_aminotransferase"/>
</dbReference>
<gene>
    <name evidence="7" type="ORF">Nkreftii_002622</name>
</gene>
<dbReference type="InterPro" id="IPR015424">
    <property type="entry name" value="PyrdxlP-dep_Trfase"/>
</dbReference>
<dbReference type="PANTHER" id="PTHR30244:SF36">
    <property type="entry name" value="3-OXO-GLUCOSE-6-PHOSPHATE:GLUTAMATE AMINOTRANSFERASE"/>
    <property type="match status" value="1"/>
</dbReference>
<dbReference type="GO" id="GO:0008483">
    <property type="term" value="F:transaminase activity"/>
    <property type="evidence" value="ECO:0007669"/>
    <property type="project" value="UniProtKB-KW"/>
</dbReference>
<dbReference type="AlphaFoldDB" id="A0A7S8J016"/>
<dbReference type="Pfam" id="PF01041">
    <property type="entry name" value="DegT_DnrJ_EryC1"/>
    <property type="match status" value="1"/>
</dbReference>
<dbReference type="GO" id="GO:0030170">
    <property type="term" value="F:pyridoxal phosphate binding"/>
    <property type="evidence" value="ECO:0007669"/>
    <property type="project" value="TreeGrafter"/>
</dbReference>
<proteinExistence type="inferred from homology"/>
<dbReference type="InterPro" id="IPR015422">
    <property type="entry name" value="PyrdxlP-dep_Trfase_small"/>
</dbReference>
<organism evidence="7 8">
    <name type="scientific">Candidatus Nitrospira kreftii</name>
    <dbReference type="NCBI Taxonomy" id="2652173"/>
    <lineage>
        <taxon>Bacteria</taxon>
        <taxon>Pseudomonadati</taxon>
        <taxon>Nitrospirota</taxon>
        <taxon>Nitrospiria</taxon>
        <taxon>Nitrospirales</taxon>
        <taxon>Nitrospiraceae</taxon>
        <taxon>Nitrospira</taxon>
    </lineage>
</organism>
<dbReference type="GO" id="GO:0000271">
    <property type="term" value="P:polysaccharide biosynthetic process"/>
    <property type="evidence" value="ECO:0007669"/>
    <property type="project" value="TreeGrafter"/>
</dbReference>
<evidence type="ECO:0000256" key="6">
    <source>
        <dbReference type="SAM" id="MobiDB-lite"/>
    </source>
</evidence>
<evidence type="ECO:0000256" key="5">
    <source>
        <dbReference type="RuleBase" id="RU004508"/>
    </source>
</evidence>
<feature type="active site" description="Proton acceptor" evidence="3">
    <location>
        <position position="201"/>
    </location>
</feature>
<dbReference type="CDD" id="cd00616">
    <property type="entry name" value="AHBA_syn"/>
    <property type="match status" value="1"/>
</dbReference>
<comment type="similarity">
    <text evidence="2 5">Belongs to the DegT/DnrJ/EryC1 family.</text>
</comment>
<dbReference type="PIRSF" id="PIRSF000390">
    <property type="entry name" value="PLP_StrS"/>
    <property type="match status" value="1"/>
</dbReference>
<evidence type="ECO:0000256" key="1">
    <source>
        <dbReference type="ARBA" id="ARBA00022898"/>
    </source>
</evidence>
<keyword evidence="7" id="KW-0808">Transferase</keyword>
<name>A0A7S8J016_9BACT</name>
<dbReference type="Proteomes" id="UP000593737">
    <property type="component" value="Chromosome"/>
</dbReference>
<evidence type="ECO:0000313" key="7">
    <source>
        <dbReference type="EMBL" id="QPD04848.1"/>
    </source>
</evidence>
<feature type="region of interest" description="Disordered" evidence="6">
    <location>
        <begin position="1"/>
        <end position="25"/>
    </location>
</feature>
<dbReference type="Gene3D" id="3.90.1150.10">
    <property type="entry name" value="Aspartate Aminotransferase, domain 1"/>
    <property type="match status" value="1"/>
</dbReference>
<dbReference type="InterPro" id="IPR015421">
    <property type="entry name" value="PyrdxlP-dep_Trfase_major"/>
</dbReference>
<reference evidence="7 8" key="1">
    <citation type="journal article" date="2020" name="ISME J.">
        <title>Enrichment and physiological characterization of a novel comammox Nitrospira indicates ammonium inhibition of complete nitrification.</title>
        <authorList>
            <person name="Sakoula D."/>
            <person name="Koch H."/>
            <person name="Frank J."/>
            <person name="Jetten M.S.M."/>
            <person name="van Kessel M.A.H.J."/>
            <person name="Lucker S."/>
        </authorList>
    </citation>
    <scope>NUCLEOTIDE SEQUENCE [LARGE SCALE GENOMIC DNA]</scope>
    <source>
        <strain evidence="7">Comreactor17</strain>
    </source>
</reference>
<evidence type="ECO:0000313" key="8">
    <source>
        <dbReference type="Proteomes" id="UP000593737"/>
    </source>
</evidence>
<dbReference type="EC" id="2.6.1.106" evidence="7"/>
<keyword evidence="1 4" id="KW-0663">Pyridoxal phosphate</keyword>
<feature type="compositionally biased region" description="Polar residues" evidence="6">
    <location>
        <begin position="8"/>
        <end position="19"/>
    </location>
</feature>
<sequence>MENMATDIGSQQPRPSTIQVADPGADARSDSEVILAAIERVLCGGHYILGQEVECFEKEWAEYLGVSYCVGVASGTDALALALRATGVLPGDEVVTVSHTAVATIAAIEAIGAVPVFVDIDSRSRCMDPNLLREAMTPRSRAIVPVHIYGQPAAMEQILCVARQYRCFVIEDSAQAHGAAIGGRKVGTFGDAAAFSFYPTKNLGAIGDAGAVVSNDAAIDARLRSLRQYGWRERYVSDQVGINSRLDEVQAAILRVKLRHLDRRNQKRRTIAARYRAALAGTGAVAPRDIPDTTHAMHLFVLESRMRSSLAGHLSEAGIATALHYPIPVHRQPAYVGRIAGADRLPVTEALYERLLTIPCHPDLTDEQVQVVCEQLQTWSEATSLVMQPAFHRSEGTLS</sequence>
<protein>
    <submittedName>
        <fullName evidence="7">dTDP-3-amino-3,4,6-trideoxy-alpha-D-glucose transaminase</fullName>
        <ecNumber evidence="7">2.6.1.106</ecNumber>
    </submittedName>
</protein>
<keyword evidence="7" id="KW-0032">Aminotransferase</keyword>